<evidence type="ECO:0000313" key="3">
    <source>
        <dbReference type="EMBL" id="KAK6509760.1"/>
    </source>
</evidence>
<sequence>MATVNVNFETVVYDTLQTPTRWTPTYTHIKGRRTTCTVVGGQGAATVTTPDGRLKNLGVTLTESTSTSTHTFSIVTNDFVVATFTAVGAVSGPPRGIDQPPSTLPPWEIIIISISAALVCLVLFRALYHHRRLDMMLKKEQKKDETKDATIQGQKPSDSQWSDALHMKDVSAGVPVNDKLGNQSAALKLNTKYIPTDFGVNDPAKSKGASK</sequence>
<feature type="compositionally biased region" description="Polar residues" evidence="1">
    <location>
        <begin position="149"/>
        <end position="162"/>
    </location>
</feature>
<keyword evidence="2" id="KW-0472">Membrane</keyword>
<name>A0AAV9WJP5_9PEZI</name>
<keyword evidence="2" id="KW-1133">Transmembrane helix</keyword>
<proteinExistence type="predicted"/>
<evidence type="ECO:0000256" key="1">
    <source>
        <dbReference type="SAM" id="MobiDB-lite"/>
    </source>
</evidence>
<organism evidence="3 4">
    <name type="scientific">Arthrobotrys musiformis</name>
    <dbReference type="NCBI Taxonomy" id="47236"/>
    <lineage>
        <taxon>Eukaryota</taxon>
        <taxon>Fungi</taxon>
        <taxon>Dikarya</taxon>
        <taxon>Ascomycota</taxon>
        <taxon>Pezizomycotina</taxon>
        <taxon>Orbiliomycetes</taxon>
        <taxon>Orbiliales</taxon>
        <taxon>Orbiliaceae</taxon>
        <taxon>Arthrobotrys</taxon>
    </lineage>
</organism>
<dbReference type="AlphaFoldDB" id="A0AAV9WJP5"/>
<dbReference type="Proteomes" id="UP001370758">
    <property type="component" value="Unassembled WGS sequence"/>
</dbReference>
<keyword evidence="2" id="KW-0812">Transmembrane</keyword>
<feature type="transmembrane region" description="Helical" evidence="2">
    <location>
        <begin position="109"/>
        <end position="128"/>
    </location>
</feature>
<keyword evidence="4" id="KW-1185">Reference proteome</keyword>
<evidence type="ECO:0000256" key="2">
    <source>
        <dbReference type="SAM" id="Phobius"/>
    </source>
</evidence>
<reference evidence="3 4" key="1">
    <citation type="submission" date="2023-08" db="EMBL/GenBank/DDBJ databases">
        <authorList>
            <person name="Palmer J.M."/>
        </authorList>
    </citation>
    <scope>NUCLEOTIDE SEQUENCE [LARGE SCALE GENOMIC DNA]</scope>
    <source>
        <strain evidence="3 4">TWF481</strain>
    </source>
</reference>
<accession>A0AAV9WJP5</accession>
<evidence type="ECO:0000313" key="4">
    <source>
        <dbReference type="Proteomes" id="UP001370758"/>
    </source>
</evidence>
<feature type="region of interest" description="Disordered" evidence="1">
    <location>
        <begin position="140"/>
        <end position="164"/>
    </location>
</feature>
<protein>
    <submittedName>
        <fullName evidence="3">Uncharacterized protein</fullName>
    </submittedName>
</protein>
<comment type="caution">
    <text evidence="3">The sequence shown here is derived from an EMBL/GenBank/DDBJ whole genome shotgun (WGS) entry which is preliminary data.</text>
</comment>
<dbReference type="EMBL" id="JAVHJL010000002">
    <property type="protein sequence ID" value="KAK6509760.1"/>
    <property type="molecule type" value="Genomic_DNA"/>
</dbReference>
<gene>
    <name evidence="3" type="ORF">TWF481_004490</name>
</gene>